<organism evidence="4 5">
    <name type="scientific">Reticulomyxa filosa</name>
    <dbReference type="NCBI Taxonomy" id="46433"/>
    <lineage>
        <taxon>Eukaryota</taxon>
        <taxon>Sar</taxon>
        <taxon>Rhizaria</taxon>
        <taxon>Retaria</taxon>
        <taxon>Foraminifera</taxon>
        <taxon>Monothalamids</taxon>
        <taxon>Reticulomyxidae</taxon>
        <taxon>Reticulomyxa</taxon>
    </lineage>
</organism>
<comment type="caution">
    <text evidence="4">The sequence shown here is derived from an EMBL/GenBank/DDBJ whole genome shotgun (WGS) entry which is preliminary data.</text>
</comment>
<dbReference type="AlphaFoldDB" id="X6P485"/>
<dbReference type="InterPro" id="IPR015943">
    <property type="entry name" value="WD40/YVTN_repeat-like_dom_sf"/>
</dbReference>
<feature type="repeat" description="WD" evidence="3">
    <location>
        <begin position="15"/>
        <end position="58"/>
    </location>
</feature>
<reference evidence="4 5" key="1">
    <citation type="journal article" date="2013" name="Curr. Biol.">
        <title>The Genome of the Foraminiferan Reticulomyxa filosa.</title>
        <authorList>
            <person name="Glockner G."/>
            <person name="Hulsmann N."/>
            <person name="Schleicher M."/>
            <person name="Noegel A.A."/>
            <person name="Eichinger L."/>
            <person name="Gallinger C."/>
            <person name="Pawlowski J."/>
            <person name="Sierra R."/>
            <person name="Euteneuer U."/>
            <person name="Pillet L."/>
            <person name="Moustafa A."/>
            <person name="Platzer M."/>
            <person name="Groth M."/>
            <person name="Szafranski K."/>
            <person name="Schliwa M."/>
        </authorList>
    </citation>
    <scope>NUCLEOTIDE SEQUENCE [LARGE SCALE GENOMIC DNA]</scope>
</reference>
<proteinExistence type="predicted"/>
<evidence type="ECO:0000313" key="4">
    <source>
        <dbReference type="EMBL" id="ETO32392.1"/>
    </source>
</evidence>
<evidence type="ECO:0000256" key="2">
    <source>
        <dbReference type="ARBA" id="ARBA00022737"/>
    </source>
</evidence>
<protein>
    <submittedName>
        <fullName evidence="4">Uncharacterized protein</fullName>
    </submittedName>
</protein>
<evidence type="ECO:0000256" key="3">
    <source>
        <dbReference type="PROSITE-ProRule" id="PRU00221"/>
    </source>
</evidence>
<feature type="repeat" description="WD" evidence="3">
    <location>
        <begin position="59"/>
        <end position="106"/>
    </location>
</feature>
<dbReference type="InterPro" id="IPR020472">
    <property type="entry name" value="WD40_PAC1"/>
</dbReference>
<evidence type="ECO:0000256" key="1">
    <source>
        <dbReference type="ARBA" id="ARBA00022574"/>
    </source>
</evidence>
<dbReference type="PROSITE" id="PS00678">
    <property type="entry name" value="WD_REPEATS_1"/>
    <property type="match status" value="5"/>
</dbReference>
<dbReference type="SMART" id="SM00320">
    <property type="entry name" value="WD40"/>
    <property type="match status" value="6"/>
</dbReference>
<dbReference type="Gene3D" id="2.130.10.10">
    <property type="entry name" value="YVTN repeat-like/Quinoprotein amine dehydrogenase"/>
    <property type="match status" value="3"/>
</dbReference>
<dbReference type="InterPro" id="IPR019775">
    <property type="entry name" value="WD40_repeat_CS"/>
</dbReference>
<feature type="repeat" description="WD" evidence="3">
    <location>
        <begin position="107"/>
        <end position="150"/>
    </location>
</feature>
<dbReference type="EMBL" id="ASPP01004238">
    <property type="protein sequence ID" value="ETO32392.1"/>
    <property type="molecule type" value="Genomic_DNA"/>
</dbReference>
<dbReference type="CDD" id="cd00200">
    <property type="entry name" value="WD40"/>
    <property type="match status" value="1"/>
</dbReference>
<keyword evidence="5" id="KW-1185">Reference proteome</keyword>
<dbReference type="InterPro" id="IPR036322">
    <property type="entry name" value="WD40_repeat_dom_sf"/>
</dbReference>
<dbReference type="PRINTS" id="PR00320">
    <property type="entry name" value="GPROTEINBRPT"/>
</dbReference>
<keyword evidence="2" id="KW-0677">Repeat</keyword>
<feature type="repeat" description="WD" evidence="3">
    <location>
        <begin position="184"/>
        <end position="210"/>
    </location>
</feature>
<feature type="repeat" description="WD" evidence="3">
    <location>
        <begin position="211"/>
        <end position="259"/>
    </location>
</feature>
<dbReference type="PANTHER" id="PTHR44156">
    <property type="entry name" value="SUPERNUMERARY LIMBS, ISOFORM B-RELATED"/>
    <property type="match status" value="1"/>
</dbReference>
<dbReference type="InterPro" id="IPR053299">
    <property type="entry name" value="ASTRA_WD_repeat"/>
</dbReference>
<name>X6P485_RETFI</name>
<dbReference type="Pfam" id="PF00400">
    <property type="entry name" value="WD40"/>
    <property type="match status" value="6"/>
</dbReference>
<dbReference type="PROSITE" id="PS50082">
    <property type="entry name" value="WD_REPEATS_2"/>
    <property type="match status" value="6"/>
</dbReference>
<feature type="repeat" description="WD" evidence="3">
    <location>
        <begin position="277"/>
        <end position="304"/>
    </location>
</feature>
<keyword evidence="1 3" id="KW-0853">WD repeat</keyword>
<dbReference type="Proteomes" id="UP000023152">
    <property type="component" value="Unassembled WGS sequence"/>
</dbReference>
<sequence length="493" mass="56213">MLDTFRLSSQLLKTFDGHTSSVWSIDYSIFNSGQFICSGSGDNTVRIWDTNTSKLIQLFNGHLGDIYCVKFSPYHYHNHNRNVICSSSQDTTIRFWDIKDNRQLKILNGHAGDVCGIEFSSFNGGRYLCSGSWDRTMRLWDVEISKSLHAFNGHTGIVWCLDISPLQSKNDSTKSNNIGVIGGNGYTICSGSEDATIRIWDIETTKQLILFKGHESPITSVKYRSNELGMTGDANTILSGSLDKSVRLWDNRSDQQIQIFNGHTCPVMSVEYSPFVVNNIEFSGSSSVICSGSDDNTIRFWDIRLNKKELHIIKGDDKDRGIICIKFLPLRKQENKSKDYRSCGINLCYGSREESFLQQQKTKFRLLIFFLQKNGTTTTLYSQVLLDVVHDVIIFISLIKSNFIYHNFFILQNYLETAPFTEIDIYRTLCCPESELVSICDVIVHSGRPKWFDLFGPIQQHHSGETIVVIWQKKTNFVMFTYITSIKIVVLPL</sequence>
<accession>X6P485</accession>
<dbReference type="InterPro" id="IPR001680">
    <property type="entry name" value="WD40_rpt"/>
</dbReference>
<gene>
    <name evidence="4" type="ORF">RFI_04724</name>
</gene>
<evidence type="ECO:0000313" key="5">
    <source>
        <dbReference type="Proteomes" id="UP000023152"/>
    </source>
</evidence>
<dbReference type="PROSITE" id="PS50294">
    <property type="entry name" value="WD_REPEATS_REGION"/>
    <property type="match status" value="5"/>
</dbReference>
<dbReference type="SUPFAM" id="SSF50978">
    <property type="entry name" value="WD40 repeat-like"/>
    <property type="match status" value="1"/>
</dbReference>